<comment type="function">
    <text evidence="2">Hydrolase that can specifically remove 'Lys-48'-linked conjugated ubiquitin from proteins. Has exodeubiquitinase activity and has a preference for long polyubiquitin chains. May play a regulatory role at the level of protein turnover.</text>
</comment>
<dbReference type="WBParaSite" id="EVEC_0000405601-mRNA-1">
    <property type="protein sequence ID" value="EVEC_0000405601-mRNA-1"/>
    <property type="gene ID" value="EVEC_0000405601"/>
</dbReference>
<evidence type="ECO:0000259" key="3">
    <source>
        <dbReference type="Pfam" id="PF04424"/>
    </source>
</evidence>
<keyword evidence="2" id="KW-0645">Protease</keyword>
<dbReference type="GO" id="GO:0005829">
    <property type="term" value="C:cytosol"/>
    <property type="evidence" value="ECO:0007669"/>
    <property type="project" value="TreeGrafter"/>
</dbReference>
<dbReference type="GO" id="GO:0140934">
    <property type="term" value="F:histone deubiquitinase activity"/>
    <property type="evidence" value="ECO:0007669"/>
    <property type="project" value="UniProtKB-UniRule"/>
</dbReference>
<dbReference type="Pfam" id="PF04424">
    <property type="entry name" value="MINDY_DUB"/>
    <property type="match status" value="1"/>
</dbReference>
<dbReference type="InterPro" id="IPR007518">
    <property type="entry name" value="MINDY"/>
</dbReference>
<keyword evidence="2" id="KW-0378">Hydrolase</keyword>
<organism evidence="6">
    <name type="scientific">Enterobius vermicularis</name>
    <name type="common">Human pinworm</name>
    <dbReference type="NCBI Taxonomy" id="51028"/>
    <lineage>
        <taxon>Eukaryota</taxon>
        <taxon>Metazoa</taxon>
        <taxon>Ecdysozoa</taxon>
        <taxon>Nematoda</taxon>
        <taxon>Chromadorea</taxon>
        <taxon>Rhabditida</taxon>
        <taxon>Spirurina</taxon>
        <taxon>Oxyuridomorpha</taxon>
        <taxon>Oxyuroidea</taxon>
        <taxon>Oxyuridae</taxon>
        <taxon>Enterobius</taxon>
    </lineage>
</organism>
<dbReference type="GO" id="GO:1990380">
    <property type="term" value="F:K48-linked deubiquitinase activity"/>
    <property type="evidence" value="ECO:0007669"/>
    <property type="project" value="UniProtKB-UniRule"/>
</dbReference>
<dbReference type="STRING" id="51028.A0A0N4V245"/>
<dbReference type="Proteomes" id="UP000274131">
    <property type="component" value="Unassembled WGS sequence"/>
</dbReference>
<dbReference type="GO" id="GO:0006508">
    <property type="term" value="P:proteolysis"/>
    <property type="evidence" value="ECO:0007669"/>
    <property type="project" value="UniProtKB-KW"/>
</dbReference>
<dbReference type="InterPro" id="IPR033979">
    <property type="entry name" value="MINDY_domain"/>
</dbReference>
<dbReference type="EC" id="3.4.19.12" evidence="2"/>
<dbReference type="EMBL" id="UXUI01007677">
    <property type="protein sequence ID" value="VDD88621.1"/>
    <property type="molecule type" value="Genomic_DNA"/>
</dbReference>
<keyword evidence="5" id="KW-1185">Reference proteome</keyword>
<dbReference type="GO" id="GO:0071944">
    <property type="term" value="C:cell periphery"/>
    <property type="evidence" value="ECO:0007669"/>
    <property type="project" value="TreeGrafter"/>
</dbReference>
<proteinExistence type="inferred from homology"/>
<keyword evidence="2" id="KW-0788">Thiol protease</keyword>
<reference evidence="6" key="1">
    <citation type="submission" date="2017-02" db="UniProtKB">
        <authorList>
            <consortium name="WormBaseParasite"/>
        </authorList>
    </citation>
    <scope>IDENTIFICATION</scope>
</reference>
<evidence type="ECO:0000313" key="6">
    <source>
        <dbReference type="WBParaSite" id="EVEC_0000405601-mRNA-1"/>
    </source>
</evidence>
<feature type="domain" description="MINDY deubiquitinase" evidence="3">
    <location>
        <begin position="28"/>
        <end position="273"/>
    </location>
</feature>
<evidence type="ECO:0000256" key="2">
    <source>
        <dbReference type="RuleBase" id="RU367139"/>
    </source>
</evidence>
<comment type="catalytic activity">
    <reaction evidence="2">
        <text>Thiol-dependent hydrolysis of ester, thioester, amide, peptide and isopeptide bonds formed by the C-terminal Gly of ubiquitin (a 76-residue protein attached to proteins as an intracellular targeting signal).</text>
        <dbReference type="EC" id="3.4.19.12"/>
    </reaction>
</comment>
<accession>A0A0N4V245</accession>
<comment type="similarity">
    <text evidence="1 2">Belongs to the MINDY deubiquitinase family. FAM63 subfamily.</text>
</comment>
<dbReference type="OrthoDB" id="10261212at2759"/>
<dbReference type="GO" id="GO:0036435">
    <property type="term" value="F:K48-linked polyubiquitin modification-dependent protein binding"/>
    <property type="evidence" value="ECO:0007669"/>
    <property type="project" value="UniProtKB-UniRule"/>
</dbReference>
<evidence type="ECO:0000256" key="1">
    <source>
        <dbReference type="ARBA" id="ARBA00006616"/>
    </source>
</evidence>
<dbReference type="GO" id="GO:0004843">
    <property type="term" value="F:cysteine-type deubiquitinase activity"/>
    <property type="evidence" value="ECO:0007669"/>
    <property type="project" value="UniProtKB-UniRule"/>
</dbReference>
<protein>
    <recommendedName>
        <fullName evidence="2">Ubiquitin carboxyl-terminal hydrolase</fullName>
        <ecNumber evidence="2">3.4.19.12</ecNumber>
    </recommendedName>
</protein>
<dbReference type="GO" id="GO:0016807">
    <property type="term" value="F:cysteine-type carboxypeptidase activity"/>
    <property type="evidence" value="ECO:0007669"/>
    <property type="project" value="TreeGrafter"/>
</dbReference>
<gene>
    <name evidence="4" type="ORF">EVEC_LOCUS3764</name>
</gene>
<dbReference type="GO" id="GO:0071108">
    <property type="term" value="P:protein K48-linked deubiquitination"/>
    <property type="evidence" value="ECO:0007669"/>
    <property type="project" value="TreeGrafter"/>
</dbReference>
<dbReference type="PANTHER" id="PTHR18063">
    <property type="entry name" value="NF-E2 INDUCIBLE PROTEIN"/>
    <property type="match status" value="1"/>
</dbReference>
<dbReference type="PANTHER" id="PTHR18063:SF6">
    <property type="entry name" value="UBIQUITIN CARBOXYL-TERMINAL HYDROLASE"/>
    <property type="match status" value="1"/>
</dbReference>
<reference evidence="4 5" key="2">
    <citation type="submission" date="2018-10" db="EMBL/GenBank/DDBJ databases">
        <authorList>
            <consortium name="Pathogen Informatics"/>
        </authorList>
    </citation>
    <scope>NUCLEOTIDE SEQUENCE [LARGE SCALE GENOMIC DNA]</scope>
</reference>
<dbReference type="AlphaFoldDB" id="A0A0N4V245"/>
<keyword evidence="2" id="KW-0833">Ubl conjugation pathway</keyword>
<sequence>MVLLPAELEGQSGENTSNSETCLPKETVYQVKWINFNEAPYAVVTQNENGPCPLLAVINVLLLRGQVSLPKNFKQVSEQHLLELVGDCILKLKPKNLVEAEQKNYEKIIDDVLGLVQTLPTGLDVNPYFTGARLFEFTSSCSFFDLLGIRLLHGWVVDPEQKQLVEILKGLGYNQVAERALNSSYDENAPLFQHFLESTASQLTVHGLFELSKELTDGEVAVLFRNNHFHTLCKNQSELYVLVTDQGYLNEPYIVWETLNSVDGDSTFVDARFVDSTVSKQKAEEKVSEESEYVKFAN</sequence>
<evidence type="ECO:0000313" key="5">
    <source>
        <dbReference type="Proteomes" id="UP000274131"/>
    </source>
</evidence>
<evidence type="ECO:0000313" key="4">
    <source>
        <dbReference type="EMBL" id="VDD88621.1"/>
    </source>
</evidence>
<name>A0A0N4V245_ENTVE</name>